<dbReference type="AlphaFoldDB" id="A0A8H7Q374"/>
<reference evidence="3" key="1">
    <citation type="submission" date="2020-12" db="EMBL/GenBank/DDBJ databases">
        <title>Metabolic potential, ecology and presence of endohyphal bacteria is reflected in genomic diversity of Mucoromycotina.</title>
        <authorList>
            <person name="Muszewska A."/>
            <person name="Okrasinska A."/>
            <person name="Steczkiewicz K."/>
            <person name="Drgas O."/>
            <person name="Orlowska M."/>
            <person name="Perlinska-Lenart U."/>
            <person name="Aleksandrzak-Piekarczyk T."/>
            <person name="Szatraj K."/>
            <person name="Zielenkiewicz U."/>
            <person name="Pilsyk S."/>
            <person name="Malc E."/>
            <person name="Mieczkowski P."/>
            <person name="Kruszewska J.S."/>
            <person name="Biernat P."/>
            <person name="Pawlowska J."/>
        </authorList>
    </citation>
    <scope>NUCLEOTIDE SEQUENCE</scope>
    <source>
        <strain evidence="3">WA0000067209</strain>
    </source>
</reference>
<accession>A0A8H7Q374</accession>
<keyword evidence="4" id="KW-1185">Reference proteome</keyword>
<dbReference type="Gene3D" id="3.90.550.10">
    <property type="entry name" value="Spore Coat Polysaccharide Biosynthesis Protein SpsA, Chain A"/>
    <property type="match status" value="1"/>
</dbReference>
<keyword evidence="2" id="KW-0812">Transmembrane</keyword>
<organism evidence="3 4">
    <name type="scientific">Mortierella isabellina</name>
    <name type="common">Filamentous fungus</name>
    <name type="synonym">Umbelopsis isabellina</name>
    <dbReference type="NCBI Taxonomy" id="91625"/>
    <lineage>
        <taxon>Eukaryota</taxon>
        <taxon>Fungi</taxon>
        <taxon>Fungi incertae sedis</taxon>
        <taxon>Mucoromycota</taxon>
        <taxon>Mucoromycotina</taxon>
        <taxon>Umbelopsidomycetes</taxon>
        <taxon>Umbelopsidales</taxon>
        <taxon>Umbelopsidaceae</taxon>
        <taxon>Umbelopsis</taxon>
    </lineage>
</organism>
<keyword evidence="2" id="KW-1133">Transmembrane helix</keyword>
<protein>
    <submittedName>
        <fullName evidence="3">Uncharacterized protein</fullName>
    </submittedName>
</protein>
<comment type="caution">
    <text evidence="3">The sequence shown here is derived from an EMBL/GenBank/DDBJ whole genome shotgun (WGS) entry which is preliminary data.</text>
</comment>
<sequence length="1040" mass="118780">MSTRHSSGLHKRTPSQAKYSIEESTYIDKPTTAIPATKATRTKNLWLFAVFSVVAIYILYKYSFQHDLISGTDDKRRESLLTQALLEDSMESDGQAKPSWMDDMGYRNKLEYPQALQRDPKVGHSMIEIQRLESNGRLQYTNSLHRIVSVTAILAIDNSIDVRSQVAAVLSQTVRPAHIWLIIDKDVHLPIAVSREKLPEYVGFRVFVREKAADRTWLSIANMATTRHTWFLTNGVRPGVKYLQRLLRLSQTQEYTHALLGTEGVILPLAENTTLADADDMVCLPQAIETGELPNQSAAVDMLADIWLLRREWIPIIMSYTTPELLQIPIGFRISLTLSKAGITTIALPINPVDQGYWGDIREHTRTLHNEGSLSCRQRKEEYSFNSAWQRILDRNQYTLVAEIRELTYQARAQTDIIFIISTAEELQALSPIMCSFIQQGKLVHLINSGTQSLYDMQPQQTLYGHNGCKANHVHDLSIDTKYWTEEDIVFAGTHQIAEIHDLLHILDARLVIYAKEHAIWQDVIHPDIGIKSVLIGLPTADLAHIGWLATLSLETLQEWNTVDINLFVVTDSRPDALSRLLRSMNSAHYLGDTVKLTMNTAHTADKVTQVLVKNFLWGHGQKIVRHRIRRAGFMKALVESWYPSSVHEYAIFLDDDLELSPYFYIWAKFTVLKYRYSEHQDTLKNMFGISLYSPPGLDLHPDGLKPFIPSELLDPDLYPMETPYLLQLPSTWGALYFPEHWMEFHDYITGRLTDDHGKKRQDIQIPESRSNEWRFSPRRYMIEMIYLRGYSMLYPNFNNYTSFSTVQWDAPPHLMIEQNETYHAQVPLMDKNTILDGLSGNALPDWHDLPIFDYLGMPTSVVELQEKGRILQRDVSACDPGVAGTSRFDPSDLLCPFPIILLEEEEPKNKTTEETNVKYVTIYVVGPAPTIEVEDSNIDHWQGQDLPNDPLNNHYEEQAFEELTRNMESQLQMDGNDEAIDDESQEQAAADTPDGTVQSQTVRDDPHEAVNAADTDNQNPDWTEDTTVEAELKIEADVI</sequence>
<evidence type="ECO:0000256" key="1">
    <source>
        <dbReference type="SAM" id="MobiDB-lite"/>
    </source>
</evidence>
<evidence type="ECO:0000313" key="3">
    <source>
        <dbReference type="EMBL" id="KAG2184483.1"/>
    </source>
</evidence>
<dbReference type="OrthoDB" id="2020070at2759"/>
<feature type="region of interest" description="Disordered" evidence="1">
    <location>
        <begin position="983"/>
        <end position="1026"/>
    </location>
</feature>
<feature type="transmembrane region" description="Helical" evidence="2">
    <location>
        <begin position="44"/>
        <end position="60"/>
    </location>
</feature>
<evidence type="ECO:0000313" key="4">
    <source>
        <dbReference type="Proteomes" id="UP000654370"/>
    </source>
</evidence>
<gene>
    <name evidence="3" type="ORF">INT43_000392</name>
</gene>
<name>A0A8H7Q374_MORIS</name>
<keyword evidence="2" id="KW-0472">Membrane</keyword>
<dbReference type="EMBL" id="JAEPQZ010000002">
    <property type="protein sequence ID" value="KAG2184483.1"/>
    <property type="molecule type" value="Genomic_DNA"/>
</dbReference>
<dbReference type="Proteomes" id="UP000654370">
    <property type="component" value="Unassembled WGS sequence"/>
</dbReference>
<evidence type="ECO:0000256" key="2">
    <source>
        <dbReference type="SAM" id="Phobius"/>
    </source>
</evidence>
<dbReference type="InterPro" id="IPR029044">
    <property type="entry name" value="Nucleotide-diphossugar_trans"/>
</dbReference>
<dbReference type="PANTHER" id="PTHR33604:SF1">
    <property type="entry name" value="GLYCOSYLTRANSFERASE FAMILY PROTEIN 2"/>
    <property type="match status" value="1"/>
</dbReference>
<dbReference type="PANTHER" id="PTHR33604">
    <property type="entry name" value="OSJNBA0004B13.7 PROTEIN"/>
    <property type="match status" value="1"/>
</dbReference>
<proteinExistence type="predicted"/>